<feature type="transmembrane region" description="Helical" evidence="1">
    <location>
        <begin position="77"/>
        <end position="99"/>
    </location>
</feature>
<dbReference type="RefSeq" id="WP_238723010.1">
    <property type="nucleotide sequence ID" value="NZ_JAHQCW010000049.1"/>
</dbReference>
<dbReference type="AlphaFoldDB" id="A0A949NG11"/>
<reference evidence="2" key="1">
    <citation type="submission" date="2021-06" db="EMBL/GenBank/DDBJ databases">
        <title>Description of novel taxa of the family Lachnospiraceae.</title>
        <authorList>
            <person name="Chaplin A.V."/>
            <person name="Sokolova S.R."/>
            <person name="Pikina A.P."/>
            <person name="Korzhanova M."/>
            <person name="Belova V."/>
            <person name="Korostin D."/>
            <person name="Efimov B.A."/>
        </authorList>
    </citation>
    <scope>NUCLEOTIDE SEQUENCE</scope>
    <source>
        <strain evidence="2">ASD5720</strain>
    </source>
</reference>
<feature type="transmembrane region" description="Helical" evidence="1">
    <location>
        <begin position="105"/>
        <end position="127"/>
    </location>
</feature>
<keyword evidence="1" id="KW-0812">Transmembrane</keyword>
<keyword evidence="3" id="KW-1185">Reference proteome</keyword>
<gene>
    <name evidence="2" type="ORF">KTH89_21315</name>
</gene>
<organism evidence="2 3">
    <name type="scientific">Diplocloster agilis</name>
    <dbReference type="NCBI Taxonomy" id="2850323"/>
    <lineage>
        <taxon>Bacteria</taxon>
        <taxon>Bacillati</taxon>
        <taxon>Bacillota</taxon>
        <taxon>Clostridia</taxon>
        <taxon>Lachnospirales</taxon>
        <taxon>Lachnospiraceae</taxon>
        <taxon>Diplocloster</taxon>
    </lineage>
</organism>
<sequence>MKFWRRYWYLIGGVLFVFLSFFMGLWGYHKLPRIQTILIFSWMAMLVHQVEEYAFPGGMPSITNMAAFREKEDPYKYPFHAQQCFICNVFLCYTFYILAVCFPNAVWLGASQVLCVLVQLLAHGLLINYSLKDFYNPGLGATVFLQVPVAVYYFWYVVNYLPEKAGQLWIGIPGAFVAMILCFIAPVFLMKNKKNKYPFAEEEMYGYKKDKILEIYHDSKPSILQKVGIK</sequence>
<comment type="caution">
    <text evidence="2">The sequence shown here is derived from an EMBL/GenBank/DDBJ whole genome shotgun (WGS) entry which is preliminary data.</text>
</comment>
<proteinExistence type="predicted"/>
<protein>
    <submittedName>
        <fullName evidence="2">HXXEE domain-containing protein</fullName>
    </submittedName>
</protein>
<feature type="transmembrane region" description="Helical" evidence="1">
    <location>
        <begin position="168"/>
        <end position="189"/>
    </location>
</feature>
<dbReference type="Proteomes" id="UP000712157">
    <property type="component" value="Unassembled WGS sequence"/>
</dbReference>
<dbReference type="InterPro" id="IPR025671">
    <property type="entry name" value="HXXEE"/>
</dbReference>
<feature type="transmembrane region" description="Helical" evidence="1">
    <location>
        <begin position="7"/>
        <end position="28"/>
    </location>
</feature>
<dbReference type="EMBL" id="JAHQCW010000049">
    <property type="protein sequence ID" value="MBU9739081.1"/>
    <property type="molecule type" value="Genomic_DNA"/>
</dbReference>
<keyword evidence="1" id="KW-0472">Membrane</keyword>
<accession>A0A949NG11</accession>
<feature type="transmembrane region" description="Helical" evidence="1">
    <location>
        <begin position="134"/>
        <end position="156"/>
    </location>
</feature>
<evidence type="ECO:0000256" key="1">
    <source>
        <dbReference type="SAM" id="Phobius"/>
    </source>
</evidence>
<evidence type="ECO:0000313" key="2">
    <source>
        <dbReference type="EMBL" id="MBU9739081.1"/>
    </source>
</evidence>
<keyword evidence="1" id="KW-1133">Transmembrane helix</keyword>
<dbReference type="Pfam" id="PF13787">
    <property type="entry name" value="HXXEE"/>
    <property type="match status" value="1"/>
</dbReference>
<name>A0A949NG11_9FIRM</name>
<evidence type="ECO:0000313" key="3">
    <source>
        <dbReference type="Proteomes" id="UP000712157"/>
    </source>
</evidence>